<dbReference type="InterPro" id="IPR015943">
    <property type="entry name" value="WD40/YVTN_repeat-like_dom_sf"/>
</dbReference>
<gene>
    <name evidence="1" type="ORF">GCM10010170_017050</name>
</gene>
<evidence type="ECO:0008006" key="3">
    <source>
        <dbReference type="Google" id="ProtNLM"/>
    </source>
</evidence>
<dbReference type="SUPFAM" id="SSF110296">
    <property type="entry name" value="Oligoxyloglucan reducing end-specific cellobiohydrolase"/>
    <property type="match status" value="1"/>
</dbReference>
<evidence type="ECO:0000313" key="2">
    <source>
        <dbReference type="Proteomes" id="UP001501444"/>
    </source>
</evidence>
<comment type="caution">
    <text evidence="1">The sequence shown here is derived from an EMBL/GenBank/DDBJ whole genome shotgun (WGS) entry which is preliminary data.</text>
</comment>
<dbReference type="EMBL" id="BAAARV010000016">
    <property type="protein sequence ID" value="GAA2336530.1"/>
    <property type="molecule type" value="Genomic_DNA"/>
</dbReference>
<protein>
    <recommendedName>
        <fullName evidence="3">Exo-alpha-sialidase</fullName>
    </recommendedName>
</protein>
<accession>A0ABP5SQG0</accession>
<dbReference type="RefSeq" id="WP_344611713.1">
    <property type="nucleotide sequence ID" value="NZ_BAAARV010000016.1"/>
</dbReference>
<dbReference type="Proteomes" id="UP001501444">
    <property type="component" value="Unassembled WGS sequence"/>
</dbReference>
<evidence type="ECO:0000313" key="1">
    <source>
        <dbReference type="EMBL" id="GAA2336530.1"/>
    </source>
</evidence>
<organism evidence="1 2">
    <name type="scientific">Dactylosporangium salmoneum</name>
    <dbReference type="NCBI Taxonomy" id="53361"/>
    <lineage>
        <taxon>Bacteria</taxon>
        <taxon>Bacillati</taxon>
        <taxon>Actinomycetota</taxon>
        <taxon>Actinomycetes</taxon>
        <taxon>Micromonosporales</taxon>
        <taxon>Micromonosporaceae</taxon>
        <taxon>Dactylosporangium</taxon>
    </lineage>
</organism>
<reference evidence="2" key="1">
    <citation type="journal article" date="2019" name="Int. J. Syst. Evol. Microbiol.">
        <title>The Global Catalogue of Microorganisms (GCM) 10K type strain sequencing project: providing services to taxonomists for standard genome sequencing and annotation.</title>
        <authorList>
            <consortium name="The Broad Institute Genomics Platform"/>
            <consortium name="The Broad Institute Genome Sequencing Center for Infectious Disease"/>
            <person name="Wu L."/>
            <person name="Ma J."/>
        </authorList>
    </citation>
    <scope>NUCLEOTIDE SEQUENCE [LARGE SCALE GENOMIC DNA]</scope>
    <source>
        <strain evidence="2">JCM 3272</strain>
    </source>
</reference>
<sequence length="350" mass="37136">MPDLIEDAFARFAEEYSGTFRPLPAEALPRWRRARRRGAWWLGGLAAALAAALTANALQPAAPDNTPNRVVERTVRLPGARGTMYADFADAAHGWVVFSDCPAEYRCTATLGRTTDGGRRWAPVPLPGPPGNHYPLLSATGPDSALVVADRPDGTAVWWETTDGGRTFRPAPDLAEPALTDWLTARRGGAYPASAHWRVEQDGLVTWASYSPDGGRSWRTLPVELPASGVLRVTHDDREAWVITSTPNRVFRLTPDAAVEVPGFPASATVAMPGAVGGGLLITLPGEGMGVWRDGRFTPFPQPLGAAAANGRVLRDGSIALNLVGAGPVSEGLAVGAEGGPWVWYRPPAG</sequence>
<dbReference type="Gene3D" id="2.130.10.10">
    <property type="entry name" value="YVTN repeat-like/Quinoprotein amine dehydrogenase"/>
    <property type="match status" value="1"/>
</dbReference>
<keyword evidence="2" id="KW-1185">Reference proteome</keyword>
<name>A0ABP5SQG0_9ACTN</name>
<proteinExistence type="predicted"/>